<dbReference type="GO" id="GO:0003723">
    <property type="term" value="F:RNA binding"/>
    <property type="evidence" value="ECO:0007669"/>
    <property type="project" value="UniProtKB-UniRule"/>
</dbReference>
<feature type="transmembrane region" description="Helical" evidence="3">
    <location>
        <begin position="873"/>
        <end position="892"/>
    </location>
</feature>
<keyword evidence="1" id="KW-0694">RNA-binding</keyword>
<feature type="compositionally biased region" description="Basic residues" evidence="2">
    <location>
        <begin position="96"/>
        <end position="132"/>
    </location>
</feature>
<evidence type="ECO:0000256" key="3">
    <source>
        <dbReference type="SAM" id="Phobius"/>
    </source>
</evidence>
<keyword evidence="3" id="KW-1133">Transmembrane helix</keyword>
<evidence type="ECO:0000256" key="2">
    <source>
        <dbReference type="SAM" id="MobiDB-lite"/>
    </source>
</evidence>
<protein>
    <submittedName>
        <fullName evidence="6">G-patch domain-containing protein</fullName>
    </submittedName>
</protein>
<evidence type="ECO:0000259" key="5">
    <source>
        <dbReference type="PROSITE" id="PS50174"/>
    </source>
</evidence>
<dbReference type="PROSITE" id="PS50174">
    <property type="entry name" value="G_PATCH"/>
    <property type="match status" value="1"/>
</dbReference>
<feature type="compositionally biased region" description="Basic and acidic residues" evidence="2">
    <location>
        <begin position="42"/>
        <end position="66"/>
    </location>
</feature>
<dbReference type="Gene3D" id="3.30.160.20">
    <property type="match status" value="1"/>
</dbReference>
<dbReference type="GO" id="GO:0051726">
    <property type="term" value="P:regulation of cell cycle"/>
    <property type="evidence" value="ECO:0007669"/>
    <property type="project" value="InterPro"/>
</dbReference>
<evidence type="ECO:0000256" key="1">
    <source>
        <dbReference type="PROSITE-ProRule" id="PRU00266"/>
    </source>
</evidence>
<organism evidence="6 7">
    <name type="scientific">Ditylenchus destructor</name>
    <dbReference type="NCBI Taxonomy" id="166010"/>
    <lineage>
        <taxon>Eukaryota</taxon>
        <taxon>Metazoa</taxon>
        <taxon>Ecdysozoa</taxon>
        <taxon>Nematoda</taxon>
        <taxon>Chromadorea</taxon>
        <taxon>Rhabditida</taxon>
        <taxon>Tylenchina</taxon>
        <taxon>Tylenchomorpha</taxon>
        <taxon>Sphaerularioidea</taxon>
        <taxon>Anguinidae</taxon>
        <taxon>Anguininae</taxon>
        <taxon>Ditylenchus</taxon>
    </lineage>
</organism>
<dbReference type="InterPro" id="IPR000467">
    <property type="entry name" value="G_patch_dom"/>
</dbReference>
<dbReference type="InterPro" id="IPR032922">
    <property type="entry name" value="SON"/>
</dbReference>
<dbReference type="InterPro" id="IPR014720">
    <property type="entry name" value="dsRBD_dom"/>
</dbReference>
<dbReference type="EMBL" id="JAKKPZ010000001">
    <property type="protein sequence ID" value="KAI1728404.1"/>
    <property type="molecule type" value="Genomic_DNA"/>
</dbReference>
<keyword evidence="3" id="KW-0812">Transmembrane</keyword>
<gene>
    <name evidence="6" type="ORF">DdX_00582</name>
</gene>
<name>A0AAD4R7D9_9BILA</name>
<feature type="region of interest" description="Disordered" evidence="2">
    <location>
        <begin position="363"/>
        <end position="399"/>
    </location>
</feature>
<feature type="domain" description="DRBM" evidence="4">
    <location>
        <begin position="768"/>
        <end position="832"/>
    </location>
</feature>
<proteinExistence type="predicted"/>
<dbReference type="SUPFAM" id="SSF54768">
    <property type="entry name" value="dsRNA-binding domain-like"/>
    <property type="match status" value="1"/>
</dbReference>
<sequence length="947" mass="105390">MSDKEKMKKKRHSSRERNRDEISSHSTRLLLKDDDEYGIAVRNEHSDMKKEVNGTTVVDKKTKSDEILDSLISDIKSSSEPLDISQLINSNDKEKKSKKNHKSSKKKKEKSTKKNRSPCAKKGHGSGRHRKSKDNDSHKRNDSNERKANKSPKYHEKSRSRSMSRETDIAYEESIARRNKDNDHDLSGTRGGLSCSWRNRIHHMINNDRKSNNGTSRSHRRARSRTPDYHSRRHYSPPPRKRRSMLRKRFCEEDYVDEYGHIDKAKLLEIATRNATKLAMEGKLPKGTDLIDTIKNKSIDQLVVLCKKLQDEEDLMEKITSDEDEDYDKKYERWRSKHEGGNEFAPREVKHSSEIKINITNANSLPTKTPHQRLHDDSTLRTSFPVSSGIQHRDTKTSEWTPVVKPETIVPLTSALSKIKTTVQSAYKPASTSLAIFPVAEPVSSLGAQFQSTSRTEIGPAIMPPPPEPPKISVSDTFIIQQSTTSVVSLESNAPSIALLPPPQAPDMKANIPPLHSNIPMPTARASFDSPGHAAQSAIQTAKIRAQAIANSIKHETILPAPPPPPSYDYAAVINHMTKPAASTFANSTTSLQCITNSYSSGAQCEPYMPVFKETKGLTKSVSELVALRLKYSNCLRENPNDFEARTKITEIDEEMNEWAKSNHIPGAFAGGTGAKVLSAKELEPLHPRYNAWAKKDLFKNAPEVSGGVGMKLLQKMGWQPGEGLGKEKSGPLEPLMLDVKADRRGLQSVEDKRVSKRESILDPNGKNPVSVVMEYCAKNRIGAPSFECREMGPANQRSFLWKATLNGVEFEPSLPSSNKKAGKSQVNSSALPGPSIRPMNVSVKPPASRHRNLAAAAVNTPGFSDMDEHAPLRFAIVLIMVAFGIALHVFCKFYSTDDKSRSDILYQALSSEGDTEFCVDMDSLEGETITTNAAVKKTSGNNELNY</sequence>
<dbReference type="PANTHER" id="PTHR46528:SF1">
    <property type="entry name" value="PROTEIN SON"/>
    <property type="match status" value="1"/>
</dbReference>
<feature type="domain" description="G-patch" evidence="5">
    <location>
        <begin position="706"/>
        <end position="752"/>
    </location>
</feature>
<feature type="compositionally biased region" description="Low complexity" evidence="2">
    <location>
        <begin position="69"/>
        <end position="80"/>
    </location>
</feature>
<feature type="region of interest" description="Disordered" evidence="2">
    <location>
        <begin position="814"/>
        <end position="849"/>
    </location>
</feature>
<feature type="region of interest" description="Disordered" evidence="2">
    <location>
        <begin position="1"/>
        <end position="167"/>
    </location>
</feature>
<evidence type="ECO:0000313" key="6">
    <source>
        <dbReference type="EMBL" id="KAI1728404.1"/>
    </source>
</evidence>
<dbReference type="GO" id="GO:0048024">
    <property type="term" value="P:regulation of mRNA splicing, via spliceosome"/>
    <property type="evidence" value="ECO:0007669"/>
    <property type="project" value="TreeGrafter"/>
</dbReference>
<feature type="compositionally biased region" description="Polar residues" evidence="2">
    <location>
        <begin position="815"/>
        <end position="831"/>
    </location>
</feature>
<accession>A0AAD4R7D9</accession>
<comment type="caution">
    <text evidence="6">The sequence shown here is derived from an EMBL/GenBank/DDBJ whole genome shotgun (WGS) entry which is preliminary data.</text>
</comment>
<evidence type="ECO:0000259" key="4">
    <source>
        <dbReference type="PROSITE" id="PS50137"/>
    </source>
</evidence>
<keyword evidence="3" id="KW-0472">Membrane</keyword>
<dbReference type="SMART" id="SM00443">
    <property type="entry name" value="G_patch"/>
    <property type="match status" value="1"/>
</dbReference>
<reference evidence="6" key="1">
    <citation type="submission" date="2022-01" db="EMBL/GenBank/DDBJ databases">
        <title>Genome Sequence Resource for Two Populations of Ditylenchus destructor, the Migratory Endoparasitic Phytonematode.</title>
        <authorList>
            <person name="Zhang H."/>
            <person name="Lin R."/>
            <person name="Xie B."/>
        </authorList>
    </citation>
    <scope>NUCLEOTIDE SEQUENCE</scope>
    <source>
        <strain evidence="6">BazhouSP</strain>
    </source>
</reference>
<dbReference type="AlphaFoldDB" id="A0AAD4R7D9"/>
<dbReference type="Pfam" id="PF01585">
    <property type="entry name" value="G-patch"/>
    <property type="match status" value="1"/>
</dbReference>
<feature type="compositionally biased region" description="Basic and acidic residues" evidence="2">
    <location>
        <begin position="133"/>
        <end position="167"/>
    </location>
</feature>
<feature type="compositionally biased region" description="Polar residues" evidence="2">
    <location>
        <begin position="380"/>
        <end position="390"/>
    </location>
</feature>
<keyword evidence="7" id="KW-1185">Reference proteome</keyword>
<dbReference type="PANTHER" id="PTHR46528">
    <property type="entry name" value="PROTEIN SON"/>
    <property type="match status" value="1"/>
</dbReference>
<dbReference type="Proteomes" id="UP001201812">
    <property type="component" value="Unassembled WGS sequence"/>
</dbReference>
<dbReference type="PROSITE" id="PS50137">
    <property type="entry name" value="DS_RBD"/>
    <property type="match status" value="1"/>
</dbReference>
<feature type="compositionally biased region" description="Basic residues" evidence="2">
    <location>
        <begin position="231"/>
        <end position="244"/>
    </location>
</feature>
<evidence type="ECO:0000313" key="7">
    <source>
        <dbReference type="Proteomes" id="UP001201812"/>
    </source>
</evidence>
<feature type="region of interest" description="Disordered" evidence="2">
    <location>
        <begin position="204"/>
        <end position="244"/>
    </location>
</feature>